<organism evidence="3 6">
    <name type="scientific">Paracoccus pantotrophus</name>
    <name type="common">Thiosphaera pantotropha</name>
    <dbReference type="NCBI Taxonomy" id="82367"/>
    <lineage>
        <taxon>Bacteria</taxon>
        <taxon>Pseudomonadati</taxon>
        <taxon>Pseudomonadota</taxon>
        <taxon>Alphaproteobacteria</taxon>
        <taxon>Rhodobacterales</taxon>
        <taxon>Paracoccaceae</taxon>
        <taxon>Paracoccus</taxon>
    </lineage>
</organism>
<dbReference type="EMBL" id="RBLI01000003">
    <property type="protein sequence ID" value="RKS42937.1"/>
    <property type="molecule type" value="Genomic_DNA"/>
</dbReference>
<geneLocation type="plasmid" evidence="3 6">
    <name>unnamed1</name>
</geneLocation>
<keyword evidence="3" id="KW-0614">Plasmid</keyword>
<proteinExistence type="predicted"/>
<reference evidence="4 5" key="1">
    <citation type="submission" date="2018-10" db="EMBL/GenBank/DDBJ databases">
        <title>Genomic Encyclopedia of Archaeal and Bacterial Type Strains, Phase II (KMG-II): from individual species to whole genera.</title>
        <authorList>
            <person name="Goeker M."/>
        </authorList>
    </citation>
    <scope>NUCLEOTIDE SEQUENCE [LARGE SCALE GENOMIC DNA]</scope>
    <source>
        <strain evidence="5">ATCC 35512 / DSM 2944 / CIP 106514 / LMD 82.5 / NBRC 102493 / NCCB 82005 / GB17</strain>
        <strain evidence="4">DSM 2944</strain>
    </source>
</reference>
<evidence type="ECO:0008006" key="7">
    <source>
        <dbReference type="Google" id="ProtNLM"/>
    </source>
</evidence>
<name>A0A1I5FS72_PARPN</name>
<protein>
    <recommendedName>
        <fullName evidence="7">VPEID-CTERM protein sorting domain-containing protein</fullName>
    </recommendedName>
</protein>
<evidence type="ECO:0000256" key="1">
    <source>
        <dbReference type="SAM" id="Phobius"/>
    </source>
</evidence>
<keyword evidence="5" id="KW-1185">Reference proteome</keyword>
<evidence type="ECO:0000313" key="6">
    <source>
        <dbReference type="Proteomes" id="UP000509322"/>
    </source>
</evidence>
<accession>A0A1I5FS72</accession>
<dbReference type="RefSeq" id="WP_024843390.1">
    <property type="nucleotide sequence ID" value="NZ_CP038205.1"/>
</dbReference>
<evidence type="ECO:0000256" key="2">
    <source>
        <dbReference type="SAM" id="SignalP"/>
    </source>
</evidence>
<feature type="transmembrane region" description="Helical" evidence="1">
    <location>
        <begin position="46"/>
        <end position="66"/>
    </location>
</feature>
<evidence type="ECO:0000313" key="4">
    <source>
        <dbReference type="EMBL" id="RKS42937.1"/>
    </source>
</evidence>
<gene>
    <name evidence="4" type="ORF">BDE18_3866</name>
    <name evidence="3" type="ORF">HYQ43_21890</name>
</gene>
<keyword evidence="2" id="KW-0732">Signal</keyword>
<feature type="signal peptide" evidence="2">
    <location>
        <begin position="1"/>
        <end position="20"/>
    </location>
</feature>
<keyword evidence="1" id="KW-1133">Transmembrane helix</keyword>
<keyword evidence="1" id="KW-0472">Membrane</keyword>
<dbReference type="Proteomes" id="UP000509322">
    <property type="component" value="Plasmid unnamed1"/>
</dbReference>
<dbReference type="GeneID" id="51373234"/>
<keyword evidence="1" id="KW-0812">Transmembrane</keyword>
<dbReference type="EMBL" id="CP058691">
    <property type="protein sequence ID" value="QLH16865.1"/>
    <property type="molecule type" value="Genomic_DNA"/>
</dbReference>
<evidence type="ECO:0000313" key="5">
    <source>
        <dbReference type="Proteomes" id="UP000273626"/>
    </source>
</evidence>
<evidence type="ECO:0000313" key="3">
    <source>
        <dbReference type="EMBL" id="QLH16865.1"/>
    </source>
</evidence>
<feature type="chain" id="PRO_5044559498" description="VPEID-CTERM protein sorting domain-containing protein" evidence="2">
    <location>
        <begin position="21"/>
        <end position="75"/>
    </location>
</feature>
<dbReference type="AlphaFoldDB" id="A0A1I5FS72"/>
<dbReference type="Proteomes" id="UP000273626">
    <property type="component" value="Unassembled WGS sequence"/>
</dbReference>
<sequence>MFYAALLVLLTLSAAGTHLALTGPSESHAGTAHPASATAPHSVPEIDLFAGASVLMIAVIVGLLLWEWRRRSANP</sequence>
<reference evidence="3 6" key="2">
    <citation type="submission" date="2020-07" db="EMBL/GenBank/DDBJ databases">
        <title>The complete genome of Paracoccus pantotrophus ACCC 10489.</title>
        <authorList>
            <person name="Si Y."/>
        </authorList>
    </citation>
    <scope>NUCLEOTIDE SEQUENCE [LARGE SCALE GENOMIC DNA]</scope>
    <source>
        <strain evidence="3 6">ACCC10489</strain>
        <plasmid evidence="3 6">unnamed1</plasmid>
    </source>
</reference>